<sequence>MSRTSTDRLAEIRRVFERRYEQRIFAELTDQVVQHHDERPFDIVDDVANRVLRFLRNDAVVGKHLIFSYGPDGPWAIGRVTLGAPGNFAIEDARYDSVDDAARAVFHARRRDFLERVHAGKTSSSKTENEGQ</sequence>
<evidence type="ECO:0000313" key="2">
    <source>
        <dbReference type="EMBL" id="AHC27981.1"/>
    </source>
</evidence>
<name>V5XJG1_MYCNE</name>
<dbReference type="InterPro" id="IPR058713">
    <property type="entry name" value="DMF_alpha_dom"/>
</dbReference>
<dbReference type="GeneID" id="43451107"/>
<dbReference type="EMBL" id="CP006936">
    <property type="protein sequence ID" value="AHC27981.1"/>
    <property type="molecule type" value="Genomic_DNA"/>
</dbReference>
<dbReference type="Proteomes" id="UP000018763">
    <property type="component" value="Chromosome"/>
</dbReference>
<feature type="domain" description="N,N-dimethylformamidase alpha subunit" evidence="1">
    <location>
        <begin position="11"/>
        <end position="117"/>
    </location>
</feature>
<gene>
    <name evidence="2" type="ORF">D174_16680</name>
</gene>
<evidence type="ECO:0000313" key="3">
    <source>
        <dbReference type="Proteomes" id="UP000018763"/>
    </source>
</evidence>
<dbReference type="AlphaFoldDB" id="V5XJG1"/>
<dbReference type="Pfam" id="PF26354">
    <property type="entry name" value="DMF_alpha"/>
    <property type="match status" value="1"/>
</dbReference>
<organism evidence="2 3">
    <name type="scientific">Mycolicibacterium neoaurum VKM Ac-1815D</name>
    <dbReference type="NCBI Taxonomy" id="700508"/>
    <lineage>
        <taxon>Bacteria</taxon>
        <taxon>Bacillati</taxon>
        <taxon>Actinomycetota</taxon>
        <taxon>Actinomycetes</taxon>
        <taxon>Mycobacteriales</taxon>
        <taxon>Mycobacteriaceae</taxon>
        <taxon>Mycolicibacterium</taxon>
    </lineage>
</organism>
<keyword evidence="3" id="KW-1185">Reference proteome</keyword>
<proteinExistence type="predicted"/>
<evidence type="ECO:0000259" key="1">
    <source>
        <dbReference type="Pfam" id="PF26354"/>
    </source>
</evidence>
<dbReference type="RefSeq" id="WP_019509808.1">
    <property type="nucleotide sequence ID" value="NC_023036.2"/>
</dbReference>
<dbReference type="HOGENOM" id="CLU_2035478_0_0_11"/>
<accession>V5XJG1</accession>
<reference evidence="2 3" key="1">
    <citation type="journal article" date="2014" name="Genome Announc.">
        <title>Complete Genome Sequence of Sterol-Transforming Mycobacterium neoaurum Strain VKM Ac-1815D.</title>
        <authorList>
            <person name="Shtratnikova V.Y."/>
            <person name="Bragin E.Y."/>
            <person name="Dovbnya D.V."/>
            <person name="Pekov Y.A."/>
            <person name="Schelkunov M.I."/>
            <person name="Strizhov N."/>
            <person name="Ivashina T.V."/>
            <person name="Ashapkin V.V."/>
            <person name="Donova M.V."/>
        </authorList>
    </citation>
    <scope>NUCLEOTIDE SEQUENCE [LARGE SCALE GENOMIC DNA]</scope>
    <source>
        <strain evidence="2 3">VKM Ac-1815D</strain>
    </source>
</reference>
<protein>
    <recommendedName>
        <fullName evidence="1">N,N-dimethylformamidase alpha subunit domain-containing protein</fullName>
    </recommendedName>
</protein>
<dbReference type="KEGG" id="mne:D174_16680"/>